<dbReference type="Proteomes" id="UP001501444">
    <property type="component" value="Unassembled WGS sequence"/>
</dbReference>
<evidence type="ECO:0000313" key="2">
    <source>
        <dbReference type="EMBL" id="GAA2348596.1"/>
    </source>
</evidence>
<accession>A0ABN3GCZ2</accession>
<gene>
    <name evidence="2" type="ORF">GCM10010170_037180</name>
</gene>
<feature type="compositionally biased region" description="Basic and acidic residues" evidence="1">
    <location>
        <begin position="1"/>
        <end position="12"/>
    </location>
</feature>
<dbReference type="InterPro" id="IPR009003">
    <property type="entry name" value="Peptidase_S1_PA"/>
</dbReference>
<dbReference type="PROSITE" id="PS00135">
    <property type="entry name" value="TRYPSIN_SER"/>
    <property type="match status" value="1"/>
</dbReference>
<evidence type="ECO:0000313" key="3">
    <source>
        <dbReference type="Proteomes" id="UP001501444"/>
    </source>
</evidence>
<feature type="compositionally biased region" description="Basic residues" evidence="1">
    <location>
        <begin position="33"/>
        <end position="46"/>
    </location>
</feature>
<comment type="caution">
    <text evidence="2">The sequence shown here is derived from an EMBL/GenBank/DDBJ whole genome shotgun (WGS) entry which is preliminary data.</text>
</comment>
<sequence length="463" mass="49152">MLDGRSVPKCERALSGSGHHRHLSNRGIYASTHVRRRSRRHRRRGHACRDTGARRAGRRAGELPAPQRAARAAGGRQDTAPKQLPEATAQRLSDARHLAESAPGDFAYPWLDAATGEVVIDTTTERGAGLAGAWRADARSAGARQRLRTVRTSMARFEQLRDDITRLTPAAVAGTGHIRTIEPDSAANRLVLTVDTLDDALLDGLAKRYGSELVAVRYEPDATALSNQGRQNDTSAGPGFYGGADINSDNCTSGFSWYGGTTQYMLTAGHCFPTGGGAWVPTENMGFVTQSSRENWNSGVGTVPFSGQSVNRGDLALIQLDSPKQAGGYIYRGDTNSSTSAPVKEMWSRSPASGDQFCSGGQRTGEQCGWVVTSVGIDEHLTTGEWSRNTNKATKQGQCTIGGDSGGPVYTVRGDGGIAAKGIWNYGGGGGSDNWGGALDPCSGGFTDIWQAFYGLPGQLKTV</sequence>
<dbReference type="EMBL" id="BAAARV010000027">
    <property type="protein sequence ID" value="GAA2348596.1"/>
    <property type="molecule type" value="Genomic_DNA"/>
</dbReference>
<feature type="compositionally biased region" description="Low complexity" evidence="1">
    <location>
        <begin position="64"/>
        <end position="77"/>
    </location>
</feature>
<dbReference type="Pfam" id="PF13365">
    <property type="entry name" value="Trypsin_2"/>
    <property type="match status" value="1"/>
</dbReference>
<proteinExistence type="predicted"/>
<dbReference type="SUPFAM" id="SSF50494">
    <property type="entry name" value="Trypsin-like serine proteases"/>
    <property type="match status" value="1"/>
</dbReference>
<organism evidence="2 3">
    <name type="scientific">Dactylosporangium salmoneum</name>
    <dbReference type="NCBI Taxonomy" id="53361"/>
    <lineage>
        <taxon>Bacteria</taxon>
        <taxon>Bacillati</taxon>
        <taxon>Actinomycetota</taxon>
        <taxon>Actinomycetes</taxon>
        <taxon>Micromonosporales</taxon>
        <taxon>Micromonosporaceae</taxon>
        <taxon>Dactylosporangium</taxon>
    </lineage>
</organism>
<feature type="region of interest" description="Disordered" evidence="1">
    <location>
        <begin position="1"/>
        <end position="86"/>
    </location>
</feature>
<name>A0ABN3GCZ2_9ACTN</name>
<dbReference type="InterPro" id="IPR043504">
    <property type="entry name" value="Peptidase_S1_PA_chymotrypsin"/>
</dbReference>
<reference evidence="2 3" key="1">
    <citation type="journal article" date="2019" name="Int. J. Syst. Evol. Microbiol.">
        <title>The Global Catalogue of Microorganisms (GCM) 10K type strain sequencing project: providing services to taxonomists for standard genome sequencing and annotation.</title>
        <authorList>
            <consortium name="The Broad Institute Genomics Platform"/>
            <consortium name="The Broad Institute Genome Sequencing Center for Infectious Disease"/>
            <person name="Wu L."/>
            <person name="Ma J."/>
        </authorList>
    </citation>
    <scope>NUCLEOTIDE SEQUENCE [LARGE SCALE GENOMIC DNA]</scope>
    <source>
        <strain evidence="2 3">JCM 3272</strain>
    </source>
</reference>
<evidence type="ECO:0008006" key="4">
    <source>
        <dbReference type="Google" id="ProtNLM"/>
    </source>
</evidence>
<dbReference type="InterPro" id="IPR033116">
    <property type="entry name" value="TRYPSIN_SER"/>
</dbReference>
<dbReference type="PROSITE" id="PS00134">
    <property type="entry name" value="TRYPSIN_HIS"/>
    <property type="match status" value="1"/>
</dbReference>
<evidence type="ECO:0000256" key="1">
    <source>
        <dbReference type="SAM" id="MobiDB-lite"/>
    </source>
</evidence>
<protein>
    <recommendedName>
        <fullName evidence="4">Trypsin-like serine protease</fullName>
    </recommendedName>
</protein>
<dbReference type="InterPro" id="IPR018114">
    <property type="entry name" value="TRYPSIN_HIS"/>
</dbReference>
<keyword evidence="3" id="KW-1185">Reference proteome</keyword>
<dbReference type="Gene3D" id="2.40.10.10">
    <property type="entry name" value="Trypsin-like serine proteases"/>
    <property type="match status" value="2"/>
</dbReference>